<dbReference type="Gene3D" id="1.25.40.390">
    <property type="match status" value="1"/>
</dbReference>
<keyword evidence="5" id="KW-0998">Cell outer membrane</keyword>
<dbReference type="Proteomes" id="UP000189739">
    <property type="component" value="Unassembled WGS sequence"/>
</dbReference>
<name>A0A1S9PB18_9SPHI</name>
<comment type="caution">
    <text evidence="9">The sequence shown here is derived from an EMBL/GenBank/DDBJ whole genome shotgun (WGS) entry which is preliminary data.</text>
</comment>
<reference evidence="9 10" key="1">
    <citation type="submission" date="2016-07" db="EMBL/GenBank/DDBJ databases">
        <title>Genomic analysis of zinc-resistant bacterium Mucilaginibacter pedocola TBZ30.</title>
        <authorList>
            <person name="Huang J."/>
            <person name="Tang J."/>
        </authorList>
    </citation>
    <scope>NUCLEOTIDE SEQUENCE [LARGE SCALE GENOMIC DNA]</scope>
    <source>
        <strain evidence="9 10">TBZ30</strain>
    </source>
</reference>
<organism evidence="9 10">
    <name type="scientific">Mucilaginibacter pedocola</name>
    <dbReference type="NCBI Taxonomy" id="1792845"/>
    <lineage>
        <taxon>Bacteria</taxon>
        <taxon>Pseudomonadati</taxon>
        <taxon>Bacteroidota</taxon>
        <taxon>Sphingobacteriia</taxon>
        <taxon>Sphingobacteriales</taxon>
        <taxon>Sphingobacteriaceae</taxon>
        <taxon>Mucilaginibacter</taxon>
    </lineage>
</organism>
<dbReference type="STRING" id="1792845.BC343_13525"/>
<proteinExistence type="inferred from homology"/>
<dbReference type="InterPro" id="IPR012944">
    <property type="entry name" value="SusD_RagB_dom"/>
</dbReference>
<dbReference type="SUPFAM" id="SSF48452">
    <property type="entry name" value="TPR-like"/>
    <property type="match status" value="1"/>
</dbReference>
<gene>
    <name evidence="9" type="ORF">BC343_13525</name>
</gene>
<feature type="domain" description="SusD-like N-terminal" evidence="8">
    <location>
        <begin position="102"/>
        <end position="222"/>
    </location>
</feature>
<protein>
    <recommendedName>
        <fullName evidence="11">Carbohydrate-binding protein SusD</fullName>
    </recommendedName>
</protein>
<dbReference type="InterPro" id="IPR011990">
    <property type="entry name" value="TPR-like_helical_dom_sf"/>
</dbReference>
<evidence type="ECO:0000256" key="4">
    <source>
        <dbReference type="ARBA" id="ARBA00023136"/>
    </source>
</evidence>
<keyword evidence="3 6" id="KW-0732">Signal</keyword>
<feature type="domain" description="RagB/SusD" evidence="7">
    <location>
        <begin position="315"/>
        <end position="595"/>
    </location>
</feature>
<evidence type="ECO:0000313" key="9">
    <source>
        <dbReference type="EMBL" id="OOQ57798.1"/>
    </source>
</evidence>
<dbReference type="GO" id="GO:0009279">
    <property type="term" value="C:cell outer membrane"/>
    <property type="evidence" value="ECO:0007669"/>
    <property type="project" value="UniProtKB-SubCell"/>
</dbReference>
<dbReference type="RefSeq" id="WP_078350403.1">
    <property type="nucleotide sequence ID" value="NZ_MBTF01000035.1"/>
</dbReference>
<dbReference type="OrthoDB" id="5694214at2"/>
<sequence length="595" mass="68049">MKYLKRLLVLLPLFIVTACNKLDIAPVNILKDKDVFSTDAGVGAYLIPIYAELPIEDFRYNFNDGFNAFPPFPALGLFTAEFLQIDYVFRGSIEHGSFGYWPYDKIRKINYLLETLPKNSSNFSEAQANAYLGEAHFLRAYFYFDLVKRYGGVPIAKTPQDPFNSSQDELRIPRSSEEDVYKFIEEDLNQAIQLMPDVSADDATTGRANRNVALALKSRAMLYAGSIAKYGSMQLSGLLGIPSGQAQSYFQKSYDAAVMLEGKYSLYRVNADKYQNYVNLFLDRNSPENIFIKDYKYPDKTHSWDALNAPKQFVSGYGSFINPTLDYVELYGELKVNDDNGFPIRFNDRMDLFKNAEPRLRASVIFPGDKFRNEVIDVQRGIYPSYKNGDEAANSTALKTAGSIDVLYNGKRVVGLSGMGIGGSTGTGFYVRKYQNSDLPQGDLSLWRSDQAWIDIRYAEVLLNKAEAGVELGTSETEKKALDAMNDIRDRAGAPVLMPAQLNVNSVRNERRKELAFENHSWWDNRRWRVADKEFNNRIYKVLFPYYVFDENKYIFKKDDELTKSRFTFQVKFYYEPIPGDQINRNPLLVQNPLY</sequence>
<accession>A0A1S9PB18</accession>
<evidence type="ECO:0008006" key="11">
    <source>
        <dbReference type="Google" id="ProtNLM"/>
    </source>
</evidence>
<dbReference type="Pfam" id="PF14322">
    <property type="entry name" value="SusD-like_3"/>
    <property type="match status" value="1"/>
</dbReference>
<dbReference type="Pfam" id="PF07980">
    <property type="entry name" value="SusD_RagB"/>
    <property type="match status" value="1"/>
</dbReference>
<keyword evidence="10" id="KW-1185">Reference proteome</keyword>
<evidence type="ECO:0000256" key="1">
    <source>
        <dbReference type="ARBA" id="ARBA00004442"/>
    </source>
</evidence>
<feature type="signal peptide" evidence="6">
    <location>
        <begin position="1"/>
        <end position="18"/>
    </location>
</feature>
<evidence type="ECO:0000259" key="7">
    <source>
        <dbReference type="Pfam" id="PF07980"/>
    </source>
</evidence>
<evidence type="ECO:0000259" key="8">
    <source>
        <dbReference type="Pfam" id="PF14322"/>
    </source>
</evidence>
<feature type="chain" id="PRO_5012142534" description="Carbohydrate-binding protein SusD" evidence="6">
    <location>
        <begin position="19"/>
        <end position="595"/>
    </location>
</feature>
<dbReference type="PROSITE" id="PS51257">
    <property type="entry name" value="PROKAR_LIPOPROTEIN"/>
    <property type="match status" value="1"/>
</dbReference>
<evidence type="ECO:0000256" key="6">
    <source>
        <dbReference type="SAM" id="SignalP"/>
    </source>
</evidence>
<comment type="similarity">
    <text evidence="2">Belongs to the SusD family.</text>
</comment>
<keyword evidence="4" id="KW-0472">Membrane</keyword>
<comment type="subcellular location">
    <subcellularLocation>
        <location evidence="1">Cell outer membrane</location>
    </subcellularLocation>
</comment>
<dbReference type="AlphaFoldDB" id="A0A1S9PB18"/>
<evidence type="ECO:0000313" key="10">
    <source>
        <dbReference type="Proteomes" id="UP000189739"/>
    </source>
</evidence>
<evidence type="ECO:0000256" key="2">
    <source>
        <dbReference type="ARBA" id="ARBA00006275"/>
    </source>
</evidence>
<evidence type="ECO:0000256" key="5">
    <source>
        <dbReference type="ARBA" id="ARBA00023237"/>
    </source>
</evidence>
<dbReference type="EMBL" id="MBTF01000035">
    <property type="protein sequence ID" value="OOQ57798.1"/>
    <property type="molecule type" value="Genomic_DNA"/>
</dbReference>
<evidence type="ECO:0000256" key="3">
    <source>
        <dbReference type="ARBA" id="ARBA00022729"/>
    </source>
</evidence>
<dbReference type="InterPro" id="IPR033985">
    <property type="entry name" value="SusD-like_N"/>
</dbReference>